<keyword evidence="5 11" id="KW-0812">Transmembrane</keyword>
<dbReference type="PANTHER" id="PTHR32552">
    <property type="entry name" value="FERRICHROME IRON RECEPTOR-RELATED"/>
    <property type="match status" value="1"/>
</dbReference>
<comment type="subcellular location">
    <subcellularLocation>
        <location evidence="1 11">Cell outer membrane</location>
        <topology evidence="1 11">Multi-pass membrane protein</topology>
    </subcellularLocation>
</comment>
<sequence length="707" mass="77734">MKYKRAFTFFQSSSAIAFAALAINDASFAQSTDTNAAIAFEEIVVTARRRDESLQDVPIAITVFTEESIQKRGIEGLDDFAKLAPNVTFTNALNLGTNYLTIRGQTQSQYAPPPAAIVVDGVLTISPLQFNVDEFDLQQIEVLKGPQGAIYGRNAIAGVINLTSRKPDDEFKGRVLVGYGRGEEYKAKASISGPLIADKLFASVGASYSDRRGQIYNIGADNYVDHFEDFTGRTRIIAKPSEALEIDIKYTYSDTKGTDPAYITSSTGDSTQVDDPINVDHVGSNPRTLHDLSGKIDWDTEAGTLTAILAYVNIEEGLSADFDFSPADLFRAEQIRKHDGFSQELRFTSNQDSALRWLVGGYHVKNSGVLGTDLYIEPFLFGITPTPVGTTFLFQSTVDENNYENYAGFGQLEYDITDKLELAVALRYDEDSNNQNGTLNAKFTKWQPKATLTYKSDAGFTVYSSVGQGFRAGDFNSSTATFGESIIEAETATTYEIGFKGQLLENRILTSAAVFYTDLKNGQFKLFDAGSAGNVGINIDKTEIKGFEIETAFLITQELKLNAGFGYTDAKIKNFVPPSGYAGSAADYIGNTPPLVPDYSLSIGLSYERPITDNLAIFLTSDYSRIDSWYWDPENDYIREPVNYLDIRVGLQNIEATWSVTAWVKNALNDRTTPDYQSITTTGHPLGIDAYYPAIGATYGIQATFNF</sequence>
<proteinExistence type="inferred from homology"/>
<keyword evidence="9 11" id="KW-0472">Membrane</keyword>
<comment type="similarity">
    <text evidence="11 12">Belongs to the TonB-dependent receptor family.</text>
</comment>
<keyword evidence="8 12" id="KW-0798">TonB box</keyword>
<evidence type="ECO:0000256" key="12">
    <source>
        <dbReference type="RuleBase" id="RU003357"/>
    </source>
</evidence>
<keyword evidence="16" id="KW-0675">Receptor</keyword>
<evidence type="ECO:0000256" key="5">
    <source>
        <dbReference type="ARBA" id="ARBA00022692"/>
    </source>
</evidence>
<evidence type="ECO:0000313" key="16">
    <source>
        <dbReference type="EMBL" id="MFC3052394.1"/>
    </source>
</evidence>
<evidence type="ECO:0000256" key="4">
    <source>
        <dbReference type="ARBA" id="ARBA00022496"/>
    </source>
</evidence>
<evidence type="ECO:0000313" key="17">
    <source>
        <dbReference type="Proteomes" id="UP001595444"/>
    </source>
</evidence>
<evidence type="ECO:0000256" key="3">
    <source>
        <dbReference type="ARBA" id="ARBA00022452"/>
    </source>
</evidence>
<feature type="signal peptide" evidence="13">
    <location>
        <begin position="1"/>
        <end position="19"/>
    </location>
</feature>
<dbReference type="InterPro" id="IPR000531">
    <property type="entry name" value="Beta-barrel_TonB"/>
</dbReference>
<keyword evidence="13" id="KW-0732">Signal</keyword>
<dbReference type="SUPFAM" id="SSF56935">
    <property type="entry name" value="Porins"/>
    <property type="match status" value="1"/>
</dbReference>
<evidence type="ECO:0000256" key="9">
    <source>
        <dbReference type="ARBA" id="ARBA00023136"/>
    </source>
</evidence>
<name>A0ABV7D6T0_9PROT</name>
<evidence type="ECO:0000259" key="14">
    <source>
        <dbReference type="Pfam" id="PF00593"/>
    </source>
</evidence>
<dbReference type="InterPro" id="IPR012910">
    <property type="entry name" value="Plug_dom"/>
</dbReference>
<keyword evidence="4" id="KW-0410">Iron transport</keyword>
<evidence type="ECO:0000256" key="7">
    <source>
        <dbReference type="ARBA" id="ARBA00023065"/>
    </source>
</evidence>
<organism evidence="16 17">
    <name type="scientific">Kordiimonas pumila</name>
    <dbReference type="NCBI Taxonomy" id="2161677"/>
    <lineage>
        <taxon>Bacteria</taxon>
        <taxon>Pseudomonadati</taxon>
        <taxon>Pseudomonadota</taxon>
        <taxon>Alphaproteobacteria</taxon>
        <taxon>Kordiimonadales</taxon>
        <taxon>Kordiimonadaceae</taxon>
        <taxon>Kordiimonas</taxon>
    </lineage>
</organism>
<dbReference type="Pfam" id="PF00593">
    <property type="entry name" value="TonB_dep_Rec_b-barrel"/>
    <property type="match status" value="1"/>
</dbReference>
<keyword evidence="10 11" id="KW-0998">Cell outer membrane</keyword>
<dbReference type="CDD" id="cd01347">
    <property type="entry name" value="ligand_gated_channel"/>
    <property type="match status" value="1"/>
</dbReference>
<dbReference type="PANTHER" id="PTHR32552:SF81">
    <property type="entry name" value="TONB-DEPENDENT OUTER MEMBRANE RECEPTOR"/>
    <property type="match status" value="1"/>
</dbReference>
<keyword evidence="17" id="KW-1185">Reference proteome</keyword>
<dbReference type="RefSeq" id="WP_194213940.1">
    <property type="nucleotide sequence ID" value="NZ_CP061205.1"/>
</dbReference>
<keyword evidence="2 11" id="KW-0813">Transport</keyword>
<dbReference type="InterPro" id="IPR039426">
    <property type="entry name" value="TonB-dep_rcpt-like"/>
</dbReference>
<feature type="chain" id="PRO_5045848519" evidence="13">
    <location>
        <begin position="20"/>
        <end position="707"/>
    </location>
</feature>
<keyword evidence="3 11" id="KW-1134">Transmembrane beta strand</keyword>
<dbReference type="InterPro" id="IPR036942">
    <property type="entry name" value="Beta-barrel_TonB_sf"/>
</dbReference>
<dbReference type="Proteomes" id="UP001595444">
    <property type="component" value="Unassembled WGS sequence"/>
</dbReference>
<gene>
    <name evidence="16" type="ORF">ACFOKA_10825</name>
</gene>
<dbReference type="Pfam" id="PF07715">
    <property type="entry name" value="Plug"/>
    <property type="match status" value="1"/>
</dbReference>
<evidence type="ECO:0000256" key="8">
    <source>
        <dbReference type="ARBA" id="ARBA00023077"/>
    </source>
</evidence>
<evidence type="ECO:0000256" key="13">
    <source>
        <dbReference type="SAM" id="SignalP"/>
    </source>
</evidence>
<evidence type="ECO:0000256" key="1">
    <source>
        <dbReference type="ARBA" id="ARBA00004571"/>
    </source>
</evidence>
<dbReference type="Gene3D" id="2.40.170.20">
    <property type="entry name" value="TonB-dependent receptor, beta-barrel domain"/>
    <property type="match status" value="1"/>
</dbReference>
<evidence type="ECO:0000259" key="15">
    <source>
        <dbReference type="Pfam" id="PF07715"/>
    </source>
</evidence>
<protein>
    <submittedName>
        <fullName evidence="16">TonB-dependent receptor</fullName>
    </submittedName>
</protein>
<reference evidence="17" key="1">
    <citation type="journal article" date="2019" name="Int. J. Syst. Evol. Microbiol.">
        <title>The Global Catalogue of Microorganisms (GCM) 10K type strain sequencing project: providing services to taxonomists for standard genome sequencing and annotation.</title>
        <authorList>
            <consortium name="The Broad Institute Genomics Platform"/>
            <consortium name="The Broad Institute Genome Sequencing Center for Infectious Disease"/>
            <person name="Wu L."/>
            <person name="Ma J."/>
        </authorList>
    </citation>
    <scope>NUCLEOTIDE SEQUENCE [LARGE SCALE GENOMIC DNA]</scope>
    <source>
        <strain evidence="17">KCTC 62164</strain>
    </source>
</reference>
<accession>A0ABV7D6T0</accession>
<keyword evidence="6" id="KW-0408">Iron</keyword>
<feature type="domain" description="TonB-dependent receptor plug" evidence="15">
    <location>
        <begin position="54"/>
        <end position="159"/>
    </location>
</feature>
<keyword evidence="7" id="KW-0406">Ion transport</keyword>
<dbReference type="EMBL" id="JBHRSL010000010">
    <property type="protein sequence ID" value="MFC3052394.1"/>
    <property type="molecule type" value="Genomic_DNA"/>
</dbReference>
<dbReference type="PROSITE" id="PS52016">
    <property type="entry name" value="TONB_DEPENDENT_REC_3"/>
    <property type="match status" value="1"/>
</dbReference>
<evidence type="ECO:0000256" key="11">
    <source>
        <dbReference type="PROSITE-ProRule" id="PRU01360"/>
    </source>
</evidence>
<evidence type="ECO:0000256" key="6">
    <source>
        <dbReference type="ARBA" id="ARBA00023004"/>
    </source>
</evidence>
<comment type="caution">
    <text evidence="16">The sequence shown here is derived from an EMBL/GenBank/DDBJ whole genome shotgun (WGS) entry which is preliminary data.</text>
</comment>
<evidence type="ECO:0000256" key="2">
    <source>
        <dbReference type="ARBA" id="ARBA00022448"/>
    </source>
</evidence>
<evidence type="ECO:0000256" key="10">
    <source>
        <dbReference type="ARBA" id="ARBA00023237"/>
    </source>
</evidence>
<feature type="domain" description="TonB-dependent receptor-like beta-barrel" evidence="14">
    <location>
        <begin position="269"/>
        <end position="666"/>
    </location>
</feature>